<protein>
    <submittedName>
        <fullName evidence="1">Uncharacterized protein</fullName>
    </submittedName>
</protein>
<dbReference type="EMBL" id="LR796694">
    <property type="protein sequence ID" value="CAB4159788.1"/>
    <property type="molecule type" value="Genomic_DNA"/>
</dbReference>
<feature type="non-terminal residue" evidence="1">
    <location>
        <position position="575"/>
    </location>
</feature>
<evidence type="ECO:0000313" key="1">
    <source>
        <dbReference type="EMBL" id="CAB4159788.1"/>
    </source>
</evidence>
<reference evidence="1" key="1">
    <citation type="submission" date="2020-04" db="EMBL/GenBank/DDBJ databases">
        <authorList>
            <person name="Chiriac C."/>
            <person name="Salcher M."/>
            <person name="Ghai R."/>
            <person name="Kavagutti S V."/>
        </authorList>
    </citation>
    <scope>NUCLEOTIDE SEQUENCE</scope>
</reference>
<sequence>MAINIPIITSFSDAGIGAAEKVFKKFGKTGAIVGAAVAASFGAAAVGITKALQAAAEDQKSVALLEKQLRNSVGATTAMVGATEQFIGKMQFASGVADSQLRPSLATLVRATGDLTQAQDLLGLALDLSAGANVDLETASLALSKAQNGQLGALTKLGIALDPAIIKSKDFAAAQRELEKQFGGASAAAADTFEGQLRRLNVVFDEVTESIGYAILNNRYFKDALDNLPGAAQAAVQAFGKGGIAGAFDAFVKNMGITGLYIQKFTLAGELAFARMKLQIENTIYGLTLGFSRFIGIAGDMGETLGELGLTQVQELELRFGSLLRQIDEVTAAMKADEAAAARLAGQADVLKPKVDGVTNSFEGMGSGAGKASKKVNELYDTIKNKLGDALDTAKQQLDDAKNGFADFGKSVADSISEGFNFADAKDAGDETGSGFLAGLRDQAAGVKQYAENVDLLLKRGLSLDALRAVLDAGAEAGAAISAELIAGGQEAITGPGGVNELVATVQGVADKLGLDTASRFYQAGVDQGQALVAGLESVLAKYEKILKNPKLTTKRLESLLEQAQTDIAFTQITA</sequence>
<gene>
    <name evidence="1" type="ORF">UFOVP718_23</name>
</gene>
<accession>A0A6J5NRS5</accession>
<proteinExistence type="predicted"/>
<dbReference type="Gene3D" id="1.20.120.20">
    <property type="entry name" value="Apolipoprotein"/>
    <property type="match status" value="1"/>
</dbReference>
<name>A0A6J5NRS5_9CAUD</name>
<organism evidence="1">
    <name type="scientific">uncultured Caudovirales phage</name>
    <dbReference type="NCBI Taxonomy" id="2100421"/>
    <lineage>
        <taxon>Viruses</taxon>
        <taxon>Duplodnaviria</taxon>
        <taxon>Heunggongvirae</taxon>
        <taxon>Uroviricota</taxon>
        <taxon>Caudoviricetes</taxon>
        <taxon>Peduoviridae</taxon>
        <taxon>Maltschvirus</taxon>
        <taxon>Maltschvirus maltsch</taxon>
    </lineage>
</organism>